<dbReference type="Pfam" id="PF06468">
    <property type="entry name" value="Spond_N"/>
    <property type="match status" value="1"/>
</dbReference>
<dbReference type="Gene3D" id="2.60.40.2130">
    <property type="entry name" value="F-spondin domain"/>
    <property type="match status" value="1"/>
</dbReference>
<feature type="non-terminal residue" evidence="2">
    <location>
        <position position="1"/>
    </location>
</feature>
<reference evidence="2" key="2">
    <citation type="submission" date="2023-05" db="EMBL/GenBank/DDBJ databases">
        <authorList>
            <person name="Fouks B."/>
        </authorList>
    </citation>
    <scope>NUCLEOTIDE SEQUENCE</scope>
    <source>
        <strain evidence="2">Stay&amp;Tobe</strain>
        <tissue evidence="2">Testes</tissue>
    </source>
</reference>
<dbReference type="InterPro" id="IPR009465">
    <property type="entry name" value="Spondin_N"/>
</dbReference>
<sequence>YRNKNCAKMTQFLHKADCTRTAAVFPFKKTSPRSNIKYRYINIFGGDLSLKPQKYFISQKSKKKLHFVTAEVFRTMTRFALATVRVITFGAPYIDRISDNCEADKLTVYKVILQTFWTRDQFPKHYPDWRPPAQWSKLIGRQWAHSYLSNRFNNPSSPETKRYPADPKVWYL</sequence>
<reference evidence="2" key="1">
    <citation type="journal article" date="2023" name="IScience">
        <title>Live-bearing cockroach genome reveals convergent evolutionary mechanisms linked to viviparity in insects and beyond.</title>
        <authorList>
            <person name="Fouks B."/>
            <person name="Harrison M.C."/>
            <person name="Mikhailova A.A."/>
            <person name="Marchal E."/>
            <person name="English S."/>
            <person name="Carruthers M."/>
            <person name="Jennings E.C."/>
            <person name="Chiamaka E.L."/>
            <person name="Frigard R.A."/>
            <person name="Pippel M."/>
            <person name="Attardo G.M."/>
            <person name="Benoit J.B."/>
            <person name="Bornberg-Bauer E."/>
            <person name="Tobe S.S."/>
        </authorList>
    </citation>
    <scope>NUCLEOTIDE SEQUENCE</scope>
    <source>
        <strain evidence="2">Stay&amp;Tobe</strain>
    </source>
</reference>
<dbReference type="EMBL" id="JASPKZ010003388">
    <property type="protein sequence ID" value="KAJ9593766.1"/>
    <property type="molecule type" value="Genomic_DNA"/>
</dbReference>
<comment type="caution">
    <text evidence="2">The sequence shown here is derived from an EMBL/GenBank/DDBJ whole genome shotgun (WGS) entry which is preliminary data.</text>
</comment>
<protein>
    <recommendedName>
        <fullName evidence="1">Spondin domain-containing protein</fullName>
    </recommendedName>
</protein>
<feature type="domain" description="Spondin" evidence="1">
    <location>
        <begin position="97"/>
        <end position="172"/>
    </location>
</feature>
<organism evidence="2 3">
    <name type="scientific">Diploptera punctata</name>
    <name type="common">Pacific beetle cockroach</name>
    <dbReference type="NCBI Taxonomy" id="6984"/>
    <lineage>
        <taxon>Eukaryota</taxon>
        <taxon>Metazoa</taxon>
        <taxon>Ecdysozoa</taxon>
        <taxon>Arthropoda</taxon>
        <taxon>Hexapoda</taxon>
        <taxon>Insecta</taxon>
        <taxon>Pterygota</taxon>
        <taxon>Neoptera</taxon>
        <taxon>Polyneoptera</taxon>
        <taxon>Dictyoptera</taxon>
        <taxon>Blattodea</taxon>
        <taxon>Blaberoidea</taxon>
        <taxon>Blaberidae</taxon>
        <taxon>Diplopterinae</taxon>
        <taxon>Diploptera</taxon>
    </lineage>
</organism>
<name>A0AAD8A772_DIPPU</name>
<accession>A0AAD8A772</accession>
<evidence type="ECO:0000259" key="1">
    <source>
        <dbReference type="PROSITE" id="PS51020"/>
    </source>
</evidence>
<dbReference type="InterPro" id="IPR038678">
    <property type="entry name" value="Spondin_N_sf"/>
</dbReference>
<keyword evidence="3" id="KW-1185">Reference proteome</keyword>
<proteinExistence type="predicted"/>
<gene>
    <name evidence="2" type="ORF">L9F63_027590</name>
</gene>
<dbReference type="Proteomes" id="UP001233999">
    <property type="component" value="Unassembled WGS sequence"/>
</dbReference>
<evidence type="ECO:0000313" key="2">
    <source>
        <dbReference type="EMBL" id="KAJ9593766.1"/>
    </source>
</evidence>
<evidence type="ECO:0000313" key="3">
    <source>
        <dbReference type="Proteomes" id="UP001233999"/>
    </source>
</evidence>
<dbReference type="AlphaFoldDB" id="A0AAD8A772"/>
<dbReference type="PROSITE" id="PS51020">
    <property type="entry name" value="SPONDIN"/>
    <property type="match status" value="1"/>
</dbReference>
<feature type="non-terminal residue" evidence="2">
    <location>
        <position position="172"/>
    </location>
</feature>